<feature type="domain" description="SCP2" evidence="1">
    <location>
        <begin position="102"/>
        <end position="174"/>
    </location>
</feature>
<reference evidence="2" key="1">
    <citation type="submission" date="2016-10" db="EMBL/GenBank/DDBJ databases">
        <title>Sequence of Gallionella enrichment culture.</title>
        <authorList>
            <person name="Poehlein A."/>
            <person name="Muehling M."/>
            <person name="Daniel R."/>
        </authorList>
    </citation>
    <scope>NUCLEOTIDE SEQUENCE</scope>
</reference>
<proteinExistence type="predicted"/>
<dbReference type="SUPFAM" id="SSF55718">
    <property type="entry name" value="SCP-like"/>
    <property type="match status" value="1"/>
</dbReference>
<dbReference type="Pfam" id="PF02036">
    <property type="entry name" value="SCP2"/>
    <property type="match status" value="1"/>
</dbReference>
<comment type="caution">
    <text evidence="2">The sequence shown here is derived from an EMBL/GenBank/DDBJ whole genome shotgun (WGS) entry which is preliminary data.</text>
</comment>
<protein>
    <submittedName>
        <fullName evidence="2">SCP-2 sterol transfer family protein</fullName>
    </submittedName>
</protein>
<dbReference type="InterPro" id="IPR036527">
    <property type="entry name" value="SCP2_sterol-bd_dom_sf"/>
</dbReference>
<evidence type="ECO:0000313" key="2">
    <source>
        <dbReference type="EMBL" id="OIQ81077.1"/>
    </source>
</evidence>
<dbReference type="Gene3D" id="3.30.1050.10">
    <property type="entry name" value="SCP2 sterol-binding domain"/>
    <property type="match status" value="1"/>
</dbReference>
<dbReference type="EMBL" id="MLJW01000973">
    <property type="protein sequence ID" value="OIQ81077.1"/>
    <property type="molecule type" value="Genomic_DNA"/>
</dbReference>
<evidence type="ECO:0000259" key="1">
    <source>
        <dbReference type="Pfam" id="PF02036"/>
    </source>
</evidence>
<organism evidence="2">
    <name type="scientific">mine drainage metagenome</name>
    <dbReference type="NCBI Taxonomy" id="410659"/>
    <lineage>
        <taxon>unclassified sequences</taxon>
        <taxon>metagenomes</taxon>
        <taxon>ecological metagenomes</taxon>
    </lineage>
</organism>
<name>A0A1J5QYV2_9ZZZZ</name>
<gene>
    <name evidence="2" type="ORF">GALL_371600</name>
</gene>
<dbReference type="AlphaFoldDB" id="A0A1J5QYV2"/>
<sequence length="196" mass="21303">MKNELTPRKSAPCGNAQCASRHSLRAFGLAAGLAMSLATTSAWADGGTQVLMSPQWAKEACAAWNQTPQLTDGLKGEFMHDDKGRGYKLVEMYRTDCGKASVVELKLQLENDKAMCVSGGAPTLKPNFDVDFLMHADTKRWEEMGKGDYGPMKAMMFGRLEFQGPKLVAMRAMDPFSAFLLLVGKVPADTATCPKS</sequence>
<dbReference type="InterPro" id="IPR003033">
    <property type="entry name" value="SCP2_sterol-bd_dom"/>
</dbReference>
<accession>A0A1J5QYV2</accession>